<dbReference type="GO" id="GO:0005524">
    <property type="term" value="F:ATP binding"/>
    <property type="evidence" value="ECO:0007669"/>
    <property type="project" value="UniProtKB-KW"/>
</dbReference>
<protein>
    <recommendedName>
        <fullName evidence="2 10">DNA mismatch repair protein MSH3</fullName>
    </recommendedName>
    <alternativeName>
        <fullName evidence="2 10">DNA mismatch repair protein MSH3</fullName>
    </alternativeName>
    <alternativeName>
        <fullName evidence="9">MutS protein homolog 3</fullName>
    </alternativeName>
</protein>
<evidence type="ECO:0000256" key="4">
    <source>
        <dbReference type="ARBA" id="ARBA00022840"/>
    </source>
</evidence>
<dbReference type="Gene3D" id="1.10.1420.10">
    <property type="match status" value="2"/>
</dbReference>
<dbReference type="PANTHER" id="PTHR11361">
    <property type="entry name" value="DNA MISMATCH REPAIR PROTEIN MUTS FAMILY MEMBER"/>
    <property type="match status" value="1"/>
</dbReference>
<dbReference type="GO" id="GO:0006298">
    <property type="term" value="P:mismatch repair"/>
    <property type="evidence" value="ECO:0007669"/>
    <property type="project" value="InterPro"/>
</dbReference>
<evidence type="ECO:0000313" key="14">
    <source>
        <dbReference type="EMBL" id="ONH68126.1"/>
    </source>
</evidence>
<evidence type="ECO:0000256" key="10">
    <source>
        <dbReference type="ARBA" id="ARBA00073774"/>
    </source>
</evidence>
<reference evidence="15" key="2">
    <citation type="journal article" date="2017" name="Genome Announc.">
        <title>Genome sequences of Cyberlindnera fabianii 65, Pichia kudriavzevii 129, and Saccharomyces cerevisiae 131 isolated from fermented masau fruits in Zimbabwe.</title>
        <authorList>
            <person name="van Rijswijck I.M.H."/>
            <person name="Derks M.F.L."/>
            <person name="Abee T."/>
            <person name="de Ridder D."/>
            <person name="Smid E.J."/>
        </authorList>
    </citation>
    <scope>NUCLEOTIDE SEQUENCE [LARGE SCALE GENOMIC DNA]</scope>
    <source>
        <strain evidence="15">65</strain>
    </source>
</reference>
<evidence type="ECO:0000259" key="11">
    <source>
        <dbReference type="SMART" id="SM00533"/>
    </source>
</evidence>
<dbReference type="EMBL" id="LK052898">
    <property type="protein sequence ID" value="CDR44089.1"/>
    <property type="molecule type" value="Genomic_DNA"/>
</dbReference>
<dbReference type="Pfam" id="PF05192">
    <property type="entry name" value="MutS_III"/>
    <property type="match status" value="1"/>
</dbReference>
<reference evidence="13" key="1">
    <citation type="journal article" date="2014" name="Genome Announc.">
        <title>Genome sequence of the yeast Cyberlindnera fabianii (Hansenula fabianii).</title>
        <authorList>
            <person name="Freel K.C."/>
            <person name="Sarilar V."/>
            <person name="Neuveglise C."/>
            <person name="Devillers H."/>
            <person name="Friedrich A."/>
            <person name="Schacherer J."/>
        </authorList>
    </citation>
    <scope>NUCLEOTIDE SEQUENCE</scope>
    <source>
        <strain evidence="13">YJS4271</strain>
    </source>
</reference>
<dbReference type="SMART" id="SM00533">
    <property type="entry name" value="MUTSd"/>
    <property type="match status" value="1"/>
</dbReference>
<evidence type="ECO:0000259" key="12">
    <source>
        <dbReference type="SMART" id="SM00534"/>
    </source>
</evidence>
<evidence type="ECO:0000256" key="7">
    <source>
        <dbReference type="ARBA" id="ARBA00025373"/>
    </source>
</evidence>
<dbReference type="SUPFAM" id="SSF53150">
    <property type="entry name" value="DNA repair protein MutS, domain II"/>
    <property type="match status" value="1"/>
</dbReference>
<dbReference type="AlphaFoldDB" id="A0A061B2F5"/>
<dbReference type="InterPro" id="IPR007696">
    <property type="entry name" value="DNA_mismatch_repair_MutS_core"/>
</dbReference>
<dbReference type="InterPro" id="IPR007861">
    <property type="entry name" value="DNA_mismatch_repair_MutS_clamp"/>
</dbReference>
<dbReference type="SUPFAM" id="SSF48334">
    <property type="entry name" value="DNA repair protein MutS, domain III"/>
    <property type="match status" value="1"/>
</dbReference>
<dbReference type="InterPro" id="IPR045076">
    <property type="entry name" value="MutS"/>
</dbReference>
<dbReference type="GO" id="GO:0030983">
    <property type="term" value="F:mismatched DNA binding"/>
    <property type="evidence" value="ECO:0007669"/>
    <property type="project" value="InterPro"/>
</dbReference>
<organism evidence="13">
    <name type="scientific">Cyberlindnera fabianii</name>
    <name type="common">Yeast</name>
    <name type="synonym">Hansenula fabianii</name>
    <dbReference type="NCBI Taxonomy" id="36022"/>
    <lineage>
        <taxon>Eukaryota</taxon>
        <taxon>Fungi</taxon>
        <taxon>Dikarya</taxon>
        <taxon>Ascomycota</taxon>
        <taxon>Saccharomycotina</taxon>
        <taxon>Saccharomycetes</taxon>
        <taxon>Phaffomycetales</taxon>
        <taxon>Phaffomycetaceae</taxon>
        <taxon>Cyberlindnera</taxon>
    </lineage>
</organism>
<dbReference type="InterPro" id="IPR027417">
    <property type="entry name" value="P-loop_NTPase"/>
</dbReference>
<keyword evidence="6" id="KW-0469">Meiosis</keyword>
<dbReference type="PIRSF" id="PIRSF005813">
    <property type="entry name" value="MSH2"/>
    <property type="match status" value="1"/>
</dbReference>
<dbReference type="EMBL" id="MPUK01000003">
    <property type="protein sequence ID" value="ONH68126.1"/>
    <property type="molecule type" value="Genomic_DNA"/>
</dbReference>
<evidence type="ECO:0000313" key="13">
    <source>
        <dbReference type="EMBL" id="CDR44089.1"/>
    </source>
</evidence>
<dbReference type="GO" id="GO:0005634">
    <property type="term" value="C:nucleus"/>
    <property type="evidence" value="ECO:0007669"/>
    <property type="project" value="TreeGrafter"/>
</dbReference>
<dbReference type="GO" id="GO:0140664">
    <property type="term" value="F:ATP-dependent DNA damage sensor activity"/>
    <property type="evidence" value="ECO:0007669"/>
    <property type="project" value="InterPro"/>
</dbReference>
<dbReference type="FunFam" id="3.40.50.300:FF:000870">
    <property type="entry name" value="MutS protein homolog 4"/>
    <property type="match status" value="1"/>
</dbReference>
<dbReference type="OrthoDB" id="276261at2759"/>
<dbReference type="Proteomes" id="UP000189513">
    <property type="component" value="Unassembled WGS sequence"/>
</dbReference>
<keyword evidence="5" id="KW-0238">DNA-binding</keyword>
<gene>
    <name evidence="14" type="ORF">BON22_1886</name>
    <name evidence="13" type="ORF">CYFA0S_13e03180g</name>
</gene>
<dbReference type="InterPro" id="IPR000432">
    <property type="entry name" value="DNA_mismatch_repair_MutS_C"/>
</dbReference>
<evidence type="ECO:0000256" key="6">
    <source>
        <dbReference type="ARBA" id="ARBA00023254"/>
    </source>
</evidence>
<keyword evidence="3" id="KW-0547">Nucleotide-binding</keyword>
<evidence type="ECO:0000313" key="15">
    <source>
        <dbReference type="Proteomes" id="UP000189513"/>
    </source>
</evidence>
<comment type="similarity">
    <text evidence="1">Belongs to the DNA mismatch repair MutS family. MSH3 subfamily.</text>
</comment>
<dbReference type="Pfam" id="PF05190">
    <property type="entry name" value="MutS_IV"/>
    <property type="match status" value="1"/>
</dbReference>
<evidence type="ECO:0000256" key="1">
    <source>
        <dbReference type="ARBA" id="ARBA00007094"/>
    </source>
</evidence>
<dbReference type="GO" id="GO:0007131">
    <property type="term" value="P:reciprocal meiotic recombination"/>
    <property type="evidence" value="ECO:0007669"/>
    <property type="project" value="TreeGrafter"/>
</dbReference>
<comment type="function">
    <text evidence="7">Component of the post-replicative DNA mismatch repair system (MMR). Heterodimerizes with MSH2 to form MutS beta, which binds to DNA mismatches thereby initiating DNA repair. MSH3 provides substrate-binding and substrate specificity to the complex. When bound, the MutS beta heterodimer bends the DNA helix and shields approximately 20 base pairs. Acts mainly to repair insertion-deletion loops (IDLs) from 2 to 13 nucleotides in size, but can also repair base-base and single insertion-deletion mismatches that occur during replication. After mismatch binding, forms a ternary complex with the MutL alpha heterodimer, which is thought to be responsible for directing the downstream MMR events, including strand discrimination, excision, and resynthesis. ATP binding and hydrolysis play a pivotal role in mismatch repair functions.</text>
</comment>
<comment type="subunit">
    <text evidence="8">Heterodimer consisting of MSH2-MSH3 (MutS beta). Forms a ternary complex with MutL alpha (MLH1-PMS1).</text>
</comment>
<name>A0A061B2F5_CYBFA</name>
<dbReference type="SMART" id="SM00534">
    <property type="entry name" value="MUTSac"/>
    <property type="match status" value="1"/>
</dbReference>
<dbReference type="InterPro" id="IPR007860">
    <property type="entry name" value="DNA_mmatch_repair_MutS_con_dom"/>
</dbReference>
<accession>A0A061B2F5</accession>
<reference evidence="14" key="3">
    <citation type="submission" date="2017-01" db="EMBL/GenBank/DDBJ databases">
        <authorList>
            <person name="Mah S.A."/>
            <person name="Swanson W.J."/>
            <person name="Moy G.W."/>
            <person name="Vacquier V.D."/>
        </authorList>
    </citation>
    <scope>NUCLEOTIDE SEQUENCE [LARGE SCALE GENOMIC DNA]</scope>
    <source>
        <strain evidence="14">65</strain>
    </source>
</reference>
<dbReference type="Pfam" id="PF00488">
    <property type="entry name" value="MutS_V"/>
    <property type="match status" value="1"/>
</dbReference>
<evidence type="ECO:0000256" key="3">
    <source>
        <dbReference type="ARBA" id="ARBA00022741"/>
    </source>
</evidence>
<dbReference type="STRING" id="36022.A0A061B2F5"/>
<dbReference type="SUPFAM" id="SSF52540">
    <property type="entry name" value="P-loop containing nucleoside triphosphate hydrolases"/>
    <property type="match status" value="1"/>
</dbReference>
<feature type="domain" description="DNA mismatch repair proteins mutS family" evidence="12">
    <location>
        <begin position="551"/>
        <end position="738"/>
    </location>
</feature>
<dbReference type="InterPro" id="IPR011184">
    <property type="entry name" value="DNA_mismatch_repair_Msh2"/>
</dbReference>
<evidence type="ECO:0000256" key="9">
    <source>
        <dbReference type="ARBA" id="ARBA00029792"/>
    </source>
</evidence>
<keyword evidence="15" id="KW-1185">Reference proteome</keyword>
<feature type="domain" description="DNA mismatch repair protein MutS core" evidence="11">
    <location>
        <begin position="211"/>
        <end position="535"/>
    </location>
</feature>
<evidence type="ECO:0000256" key="2">
    <source>
        <dbReference type="ARBA" id="ARBA00022151"/>
    </source>
</evidence>
<dbReference type="PANTHER" id="PTHR11361:SF21">
    <property type="entry name" value="MUTS PROTEIN HOMOLOG 4"/>
    <property type="match status" value="1"/>
</dbReference>
<sequence>MQSTAGVVGSSAVNLSQSFTRIRSGTTAPQTAAPVTAAQRLPDRVVCGLFDTGRVDDPIGVCFVHFATGQVSLCTVWDSQTYVRTFHKIAVHEPTEIVLPAKESKLHAILRANVEPVVKITSLERKRFTSEAGMETLKRIAFEKQLNYLVSELADHSNALAALSGVFHHITTSSNVQYDHWRLKHERLDSFVNIDTHTLRSLDLTSNSLEKNGLSVFKFLNSTLTKMGERALKTNILQPLTDRDSIEERLKAVNELHGKFETMAALRDEMKGSQDLDKLFALLLLSRNQAAVISSTQKVNDIIFVKQAVKMAHRISSILEGCDSALLKQIHAICNHESISQVKELIDESINEDCTWESRALDLKNQQCYAVKAGRNGLLDVSRQVYKVVVDEVLNIINNLAEEHSLSLEEAYNTRRGFYVKVLDHKSGDTVPDVFVNRSEKKRFLECTTLDIMKCNARLDDTVNEILTISNEVIESLILEITEFLPHLFMLAEAIGMLDLLQCFAFNAAKHNYVCPEFSDSITLKASRHPIVETLVPNFITNDVCCIQDVSRFQIITGTNMSGKSVYLRQVAILSIMAQMGSFVPADFTSFKIFECLRARISVDTNGSNASTFATEMSEAACIIEDANEKSLIIIDELGRGSSINDAFAITLSIFEHLLETGATVFVATHFHELSTILETRQGVLQSHMKTNISNNDGTITMDYRLTNGVTEAKRYGIKMARNFFSQDIISRANDISKKLEGTSKKQARAQDAITEKNKRFTNLMAVLKYVSTSSDLSGSLLHDIQDEFLD</sequence>
<dbReference type="Gene3D" id="3.40.50.300">
    <property type="entry name" value="P-loop containing nucleotide triphosphate hydrolases"/>
    <property type="match status" value="1"/>
</dbReference>
<evidence type="ECO:0000256" key="8">
    <source>
        <dbReference type="ARBA" id="ARBA00025902"/>
    </source>
</evidence>
<dbReference type="Pfam" id="PF05188">
    <property type="entry name" value="MutS_II"/>
    <property type="match status" value="1"/>
</dbReference>
<dbReference type="InterPro" id="IPR036187">
    <property type="entry name" value="DNA_mismatch_repair_MutS_sf"/>
</dbReference>
<proteinExistence type="inferred from homology"/>
<dbReference type="InterPro" id="IPR036678">
    <property type="entry name" value="MutS_con_dom_sf"/>
</dbReference>
<keyword evidence="4" id="KW-0067">ATP-binding</keyword>
<dbReference type="Gene3D" id="3.30.420.110">
    <property type="entry name" value="MutS, connector domain"/>
    <property type="match status" value="1"/>
</dbReference>
<dbReference type="OMA" id="KMTMLYK"/>
<dbReference type="VEuPathDB" id="FungiDB:BON22_1886"/>
<evidence type="ECO:0000256" key="5">
    <source>
        <dbReference type="ARBA" id="ARBA00023125"/>
    </source>
</evidence>